<evidence type="ECO:0000256" key="1">
    <source>
        <dbReference type="SAM" id="MobiDB-lite"/>
    </source>
</evidence>
<reference evidence="2 3" key="1">
    <citation type="submission" date="2020-02" db="EMBL/GenBank/DDBJ databases">
        <authorList>
            <person name="Ma Q."/>
            <person name="Huang Y."/>
            <person name="Song X."/>
            <person name="Pei D."/>
        </authorList>
    </citation>
    <scope>NUCLEOTIDE SEQUENCE [LARGE SCALE GENOMIC DNA]</scope>
    <source>
        <strain evidence="2">Sxm20200214</strain>
        <tissue evidence="2">Leaf</tissue>
    </source>
</reference>
<comment type="caution">
    <text evidence="2">The sequence shown here is derived from an EMBL/GenBank/DDBJ whole genome shotgun (WGS) entry which is preliminary data.</text>
</comment>
<feature type="compositionally biased region" description="Basic residues" evidence="1">
    <location>
        <begin position="1"/>
        <end position="16"/>
    </location>
</feature>
<evidence type="ECO:0000313" key="2">
    <source>
        <dbReference type="EMBL" id="KAG2293512.1"/>
    </source>
</evidence>
<keyword evidence="3" id="KW-1185">Reference proteome</keyword>
<dbReference type="EMBL" id="JAAMPC010000009">
    <property type="protein sequence ID" value="KAG2293512.1"/>
    <property type="molecule type" value="Genomic_DNA"/>
</dbReference>
<accession>A0A8X7RT15</accession>
<sequence>MSTFKKFRGRSSKVRRKIDGNEDEEEKRIIPAGPNPLHNRDPSYLELTQKAMFNLWRKVRLILRLQMAPLRLLPLRFCRVFSLALPREGESPGTKMPARPKGRGLRPGRGNPIPVVPMLLILLLLST</sequence>
<evidence type="ECO:0000313" key="3">
    <source>
        <dbReference type="Proteomes" id="UP000886595"/>
    </source>
</evidence>
<feature type="region of interest" description="Disordered" evidence="1">
    <location>
        <begin position="1"/>
        <end position="41"/>
    </location>
</feature>
<proteinExistence type="predicted"/>
<dbReference type="AlphaFoldDB" id="A0A8X7RT15"/>
<dbReference type="Proteomes" id="UP000886595">
    <property type="component" value="Unassembled WGS sequence"/>
</dbReference>
<name>A0A8X7RT15_BRACI</name>
<feature type="region of interest" description="Disordered" evidence="1">
    <location>
        <begin position="88"/>
        <end position="108"/>
    </location>
</feature>
<protein>
    <submittedName>
        <fullName evidence="2">Uncharacterized protein</fullName>
    </submittedName>
</protein>
<gene>
    <name evidence="2" type="ORF">Bca52824_040181</name>
</gene>
<organism evidence="2 3">
    <name type="scientific">Brassica carinata</name>
    <name type="common">Ethiopian mustard</name>
    <name type="synonym">Abyssinian cabbage</name>
    <dbReference type="NCBI Taxonomy" id="52824"/>
    <lineage>
        <taxon>Eukaryota</taxon>
        <taxon>Viridiplantae</taxon>
        <taxon>Streptophyta</taxon>
        <taxon>Embryophyta</taxon>
        <taxon>Tracheophyta</taxon>
        <taxon>Spermatophyta</taxon>
        <taxon>Magnoliopsida</taxon>
        <taxon>eudicotyledons</taxon>
        <taxon>Gunneridae</taxon>
        <taxon>Pentapetalae</taxon>
        <taxon>rosids</taxon>
        <taxon>malvids</taxon>
        <taxon>Brassicales</taxon>
        <taxon>Brassicaceae</taxon>
        <taxon>Brassiceae</taxon>
        <taxon>Brassica</taxon>
    </lineage>
</organism>